<dbReference type="GO" id="GO:0020037">
    <property type="term" value="F:heme binding"/>
    <property type="evidence" value="ECO:0007669"/>
    <property type="project" value="InterPro"/>
</dbReference>
<gene>
    <name evidence="15" type="ORF">LWI28_013670</name>
</gene>
<evidence type="ECO:0000256" key="13">
    <source>
        <dbReference type="RuleBase" id="RU000461"/>
    </source>
</evidence>
<keyword evidence="12" id="KW-0472">Membrane</keyword>
<evidence type="ECO:0000313" key="15">
    <source>
        <dbReference type="EMBL" id="KAI9198310.1"/>
    </source>
</evidence>
<accession>A0AAD5JGG0</accession>
<evidence type="ECO:0000256" key="7">
    <source>
        <dbReference type="ARBA" id="ARBA00022723"/>
    </source>
</evidence>
<dbReference type="Proteomes" id="UP001064489">
    <property type="component" value="Chromosome 13"/>
</dbReference>
<evidence type="ECO:0000313" key="16">
    <source>
        <dbReference type="Proteomes" id="UP001064489"/>
    </source>
</evidence>
<dbReference type="PANTHER" id="PTHR24286">
    <property type="entry name" value="CYTOCHROME P450 26"/>
    <property type="match status" value="1"/>
</dbReference>
<name>A0AAD5JGG0_ACENE</name>
<dbReference type="PROSITE" id="PS00086">
    <property type="entry name" value="CYTOCHROME_P450"/>
    <property type="match status" value="1"/>
</dbReference>
<proteinExistence type="inferred from homology"/>
<keyword evidence="10 13" id="KW-0408">Iron</keyword>
<comment type="cofactor">
    <cofactor evidence="1">
        <name>heme</name>
        <dbReference type="ChEBI" id="CHEBI:30413"/>
    </cofactor>
</comment>
<keyword evidence="16" id="KW-1185">Reference proteome</keyword>
<dbReference type="GO" id="GO:0016125">
    <property type="term" value="P:sterol metabolic process"/>
    <property type="evidence" value="ECO:0007669"/>
    <property type="project" value="TreeGrafter"/>
</dbReference>
<dbReference type="GO" id="GO:0016705">
    <property type="term" value="F:oxidoreductase activity, acting on paired donors, with incorporation or reduction of molecular oxygen"/>
    <property type="evidence" value="ECO:0007669"/>
    <property type="project" value="InterPro"/>
</dbReference>
<keyword evidence="14" id="KW-0732">Signal</keyword>
<evidence type="ECO:0000256" key="10">
    <source>
        <dbReference type="ARBA" id="ARBA00023004"/>
    </source>
</evidence>
<evidence type="ECO:0000256" key="6">
    <source>
        <dbReference type="ARBA" id="ARBA00022692"/>
    </source>
</evidence>
<dbReference type="GO" id="GO:0005506">
    <property type="term" value="F:iron ion binding"/>
    <property type="evidence" value="ECO:0007669"/>
    <property type="project" value="InterPro"/>
</dbReference>
<evidence type="ECO:0000256" key="2">
    <source>
        <dbReference type="ARBA" id="ARBA00004167"/>
    </source>
</evidence>
<keyword evidence="6" id="KW-0812">Transmembrane</keyword>
<evidence type="ECO:0000256" key="1">
    <source>
        <dbReference type="ARBA" id="ARBA00001971"/>
    </source>
</evidence>
<feature type="chain" id="PRO_5041982280" description="Cytochrome P450" evidence="14">
    <location>
        <begin position="22"/>
        <end position="154"/>
    </location>
</feature>
<keyword evidence="5 13" id="KW-0349">Heme</keyword>
<keyword evidence="11 13" id="KW-0503">Monooxygenase</keyword>
<organism evidence="15 16">
    <name type="scientific">Acer negundo</name>
    <name type="common">Box elder</name>
    <dbReference type="NCBI Taxonomy" id="4023"/>
    <lineage>
        <taxon>Eukaryota</taxon>
        <taxon>Viridiplantae</taxon>
        <taxon>Streptophyta</taxon>
        <taxon>Embryophyta</taxon>
        <taxon>Tracheophyta</taxon>
        <taxon>Spermatophyta</taxon>
        <taxon>Magnoliopsida</taxon>
        <taxon>eudicotyledons</taxon>
        <taxon>Gunneridae</taxon>
        <taxon>Pentapetalae</taxon>
        <taxon>rosids</taxon>
        <taxon>malvids</taxon>
        <taxon>Sapindales</taxon>
        <taxon>Sapindaceae</taxon>
        <taxon>Hippocastanoideae</taxon>
        <taxon>Acereae</taxon>
        <taxon>Acer</taxon>
    </lineage>
</organism>
<feature type="signal peptide" evidence="14">
    <location>
        <begin position="1"/>
        <end position="21"/>
    </location>
</feature>
<dbReference type="Pfam" id="PF00067">
    <property type="entry name" value="p450"/>
    <property type="match status" value="1"/>
</dbReference>
<dbReference type="InterPro" id="IPR001128">
    <property type="entry name" value="Cyt_P450"/>
</dbReference>
<comment type="pathway">
    <text evidence="3">Secondary metabolite biosynthesis; terpenoid biosynthesis.</text>
</comment>
<comment type="similarity">
    <text evidence="4 13">Belongs to the cytochrome P450 family.</text>
</comment>
<sequence>MELFIFFGLILFTLFVSVSLAYVLSSKLPPGKLSWPFIGESHFACEAMRVAPPVLGAYREAINDLYVCYTFVPFGGGARMCPGQEYARLEILVFMHNLIKWGKLLPHEKTIVKPVPTPAKGLPIRLLPQPFRLDPLFSASISTSISFYMSIYKK</sequence>
<evidence type="ECO:0000256" key="4">
    <source>
        <dbReference type="ARBA" id="ARBA00010617"/>
    </source>
</evidence>
<dbReference type="GO" id="GO:0016020">
    <property type="term" value="C:membrane"/>
    <property type="evidence" value="ECO:0007669"/>
    <property type="project" value="UniProtKB-SubCell"/>
</dbReference>
<evidence type="ECO:0000256" key="3">
    <source>
        <dbReference type="ARBA" id="ARBA00004721"/>
    </source>
</evidence>
<dbReference type="InterPro" id="IPR036396">
    <property type="entry name" value="Cyt_P450_sf"/>
</dbReference>
<dbReference type="EMBL" id="JAJSOW010000002">
    <property type="protein sequence ID" value="KAI9198310.1"/>
    <property type="molecule type" value="Genomic_DNA"/>
</dbReference>
<comment type="caution">
    <text evidence="15">The sequence shown here is derived from an EMBL/GenBank/DDBJ whole genome shotgun (WGS) entry which is preliminary data.</text>
</comment>
<dbReference type="AlphaFoldDB" id="A0AAD5JGG0"/>
<dbReference type="PANTHER" id="PTHR24286:SF349">
    <property type="entry name" value="CYTOCHROME P450 716A1-RELATED"/>
    <property type="match status" value="1"/>
</dbReference>
<keyword evidence="7 13" id="KW-0479">Metal-binding</keyword>
<evidence type="ECO:0000256" key="8">
    <source>
        <dbReference type="ARBA" id="ARBA00022989"/>
    </source>
</evidence>
<dbReference type="InterPro" id="IPR017972">
    <property type="entry name" value="Cyt_P450_CS"/>
</dbReference>
<protein>
    <recommendedName>
        <fullName evidence="17">Cytochrome P450</fullName>
    </recommendedName>
</protein>
<keyword evidence="8" id="KW-1133">Transmembrane helix</keyword>
<evidence type="ECO:0000256" key="9">
    <source>
        <dbReference type="ARBA" id="ARBA00023002"/>
    </source>
</evidence>
<evidence type="ECO:0008006" key="17">
    <source>
        <dbReference type="Google" id="ProtNLM"/>
    </source>
</evidence>
<evidence type="ECO:0000256" key="5">
    <source>
        <dbReference type="ARBA" id="ARBA00022617"/>
    </source>
</evidence>
<dbReference type="SUPFAM" id="SSF48264">
    <property type="entry name" value="Cytochrome P450"/>
    <property type="match status" value="1"/>
</dbReference>
<evidence type="ECO:0000256" key="11">
    <source>
        <dbReference type="ARBA" id="ARBA00023033"/>
    </source>
</evidence>
<keyword evidence="9 13" id="KW-0560">Oxidoreductase</keyword>
<dbReference type="Gene3D" id="1.10.630.10">
    <property type="entry name" value="Cytochrome P450"/>
    <property type="match status" value="1"/>
</dbReference>
<evidence type="ECO:0000256" key="14">
    <source>
        <dbReference type="SAM" id="SignalP"/>
    </source>
</evidence>
<evidence type="ECO:0000256" key="12">
    <source>
        <dbReference type="ARBA" id="ARBA00023136"/>
    </source>
</evidence>
<comment type="subcellular location">
    <subcellularLocation>
        <location evidence="2">Membrane</location>
        <topology evidence="2">Single-pass membrane protein</topology>
    </subcellularLocation>
</comment>
<dbReference type="GO" id="GO:0004497">
    <property type="term" value="F:monooxygenase activity"/>
    <property type="evidence" value="ECO:0007669"/>
    <property type="project" value="UniProtKB-KW"/>
</dbReference>
<reference evidence="15 16" key="1">
    <citation type="journal article" date="2022" name="Plant J.">
        <title>Strategies of tolerance reflected in two North American maple genomes.</title>
        <authorList>
            <person name="McEvoy S.L."/>
            <person name="Sezen U.U."/>
            <person name="Trouern-Trend A."/>
            <person name="McMahon S.M."/>
            <person name="Schaberg P.G."/>
            <person name="Yang J."/>
            <person name="Wegrzyn J.L."/>
            <person name="Swenson N.G."/>
        </authorList>
    </citation>
    <scope>NUCLEOTIDE SEQUENCE [LARGE SCALE GENOMIC DNA]</scope>
    <source>
        <strain evidence="15">91603</strain>
    </source>
</reference>